<evidence type="ECO:0000313" key="4">
    <source>
        <dbReference type="Proteomes" id="UP001469553"/>
    </source>
</evidence>
<proteinExistence type="predicted"/>
<organism evidence="3 4">
    <name type="scientific">Ameca splendens</name>
    <dbReference type="NCBI Taxonomy" id="208324"/>
    <lineage>
        <taxon>Eukaryota</taxon>
        <taxon>Metazoa</taxon>
        <taxon>Chordata</taxon>
        <taxon>Craniata</taxon>
        <taxon>Vertebrata</taxon>
        <taxon>Euteleostomi</taxon>
        <taxon>Actinopterygii</taxon>
        <taxon>Neopterygii</taxon>
        <taxon>Teleostei</taxon>
        <taxon>Neoteleostei</taxon>
        <taxon>Acanthomorphata</taxon>
        <taxon>Ovalentaria</taxon>
        <taxon>Atherinomorphae</taxon>
        <taxon>Cyprinodontiformes</taxon>
        <taxon>Goodeidae</taxon>
        <taxon>Ameca</taxon>
    </lineage>
</organism>
<comment type="caution">
    <text evidence="3">The sequence shown here is derived from an EMBL/GenBank/DDBJ whole genome shotgun (WGS) entry which is preliminary data.</text>
</comment>
<feature type="signal peptide" evidence="2">
    <location>
        <begin position="1"/>
        <end position="24"/>
    </location>
</feature>
<dbReference type="EMBL" id="JAHRIP010016780">
    <property type="protein sequence ID" value="MEQ2286108.1"/>
    <property type="molecule type" value="Genomic_DNA"/>
</dbReference>
<protein>
    <submittedName>
        <fullName evidence="3">Uncharacterized protein</fullName>
    </submittedName>
</protein>
<evidence type="ECO:0000313" key="3">
    <source>
        <dbReference type="EMBL" id="MEQ2286108.1"/>
    </source>
</evidence>
<feature type="compositionally biased region" description="Low complexity" evidence="1">
    <location>
        <begin position="146"/>
        <end position="159"/>
    </location>
</feature>
<keyword evidence="4" id="KW-1185">Reference proteome</keyword>
<accession>A0ABV0XX69</accession>
<feature type="compositionally biased region" description="Polar residues" evidence="1">
    <location>
        <begin position="116"/>
        <end position="130"/>
    </location>
</feature>
<keyword evidence="2" id="KW-0732">Signal</keyword>
<reference evidence="3 4" key="1">
    <citation type="submission" date="2021-06" db="EMBL/GenBank/DDBJ databases">
        <authorList>
            <person name="Palmer J.M."/>
        </authorList>
    </citation>
    <scope>NUCLEOTIDE SEQUENCE [LARGE SCALE GENOMIC DNA]</scope>
    <source>
        <strain evidence="3 4">AS_MEX2019</strain>
        <tissue evidence="3">Muscle</tissue>
    </source>
</reference>
<name>A0ABV0XX69_9TELE</name>
<feature type="region of interest" description="Disordered" evidence="1">
    <location>
        <begin position="47"/>
        <end position="180"/>
    </location>
</feature>
<feature type="compositionally biased region" description="Basic and acidic residues" evidence="1">
    <location>
        <begin position="165"/>
        <end position="174"/>
    </location>
</feature>
<dbReference type="Proteomes" id="UP001469553">
    <property type="component" value="Unassembled WGS sequence"/>
</dbReference>
<feature type="chain" id="PRO_5046121151" evidence="2">
    <location>
        <begin position="25"/>
        <end position="209"/>
    </location>
</feature>
<gene>
    <name evidence="3" type="ORF">AMECASPLE_038749</name>
</gene>
<evidence type="ECO:0000256" key="1">
    <source>
        <dbReference type="SAM" id="MobiDB-lite"/>
    </source>
</evidence>
<feature type="compositionally biased region" description="Basic and acidic residues" evidence="1">
    <location>
        <begin position="87"/>
        <end position="106"/>
    </location>
</feature>
<evidence type="ECO:0000256" key="2">
    <source>
        <dbReference type="SAM" id="SignalP"/>
    </source>
</evidence>
<sequence length="209" mass="22601">MASINVICSVYCLLLRLFGQHVYTHCSCVCTSPCRCETNLPPPPIPPPVVLKSPTHPSKAALEGRGVISPKPGEGRDKRGGGYRPQEGSDPRTSSSERKDAQDRQKTAHGGRGNKPESSTASKARQNTGSEDILPYSRPQFPTVNSPRDPSSSSSMSSRGSGGRRRGEGARRNPGDMVVNNSVAFHQGEEELEVKAYIKKLSSNITREE</sequence>